<evidence type="ECO:0000256" key="10">
    <source>
        <dbReference type="ARBA" id="ARBA00023004"/>
    </source>
</evidence>
<evidence type="ECO:0000256" key="16">
    <source>
        <dbReference type="PROSITE-ProRule" id="PRU00433"/>
    </source>
</evidence>
<dbReference type="GO" id="GO:0020037">
    <property type="term" value="F:heme binding"/>
    <property type="evidence" value="ECO:0007669"/>
    <property type="project" value="InterPro"/>
</dbReference>
<evidence type="ECO:0000256" key="9">
    <source>
        <dbReference type="ARBA" id="ARBA00022989"/>
    </source>
</evidence>
<dbReference type="InterPro" id="IPR002429">
    <property type="entry name" value="CcO_II-like_C"/>
</dbReference>
<dbReference type="InterPro" id="IPR034236">
    <property type="entry name" value="CuRO_CcO_Caa3_II"/>
</dbReference>
<sequence>MRRRLLPLLPLLLVGSACSVDGIQSVGGRDGQGGAAIADLFGIFLVATLLFAAVVAAFLGAAALRRRGRRADGIEDPEGSGTERPLKTGLIVWIAAVAIGLFGLTLASHLTDRSMARALPDPASALRIEIVANQWWWDVRYHFRDPSRDVRTANELHLPAGVPAHVTLKSNDVIHSFWVPNLAGKQDLIPGRITDLMLIPRKTGVYRGQCAEFCGMQHAHMALDVTVEPREAFERWRAHNAAPAVPPTNALTRAGYDYFTTRECSTCHAIAGTPASGQVAPDLTHFASRRSIAAGTLPMSRGHIYAWIADPQGPKPGNAMPYIGLEADELHAVAAYLESLK</sequence>
<evidence type="ECO:0000256" key="5">
    <source>
        <dbReference type="ARBA" id="ARBA00022660"/>
    </source>
</evidence>
<dbReference type="PANTHER" id="PTHR22888:SF9">
    <property type="entry name" value="CYTOCHROME C OXIDASE SUBUNIT 2"/>
    <property type="match status" value="1"/>
</dbReference>
<feature type="domain" description="Cytochrome oxidase subunit II copper A binding" evidence="18">
    <location>
        <begin position="123"/>
        <end position="239"/>
    </location>
</feature>
<evidence type="ECO:0000259" key="18">
    <source>
        <dbReference type="PROSITE" id="PS50857"/>
    </source>
</evidence>
<accession>A0A4Y8ZVY5</accession>
<dbReference type="Gene3D" id="2.60.40.420">
    <property type="entry name" value="Cupredoxins - blue copper proteins"/>
    <property type="match status" value="1"/>
</dbReference>
<evidence type="ECO:0000256" key="11">
    <source>
        <dbReference type="ARBA" id="ARBA00023008"/>
    </source>
</evidence>
<evidence type="ECO:0000256" key="12">
    <source>
        <dbReference type="ARBA" id="ARBA00023136"/>
    </source>
</evidence>
<evidence type="ECO:0000256" key="14">
    <source>
        <dbReference type="ARBA" id="ARBA00031399"/>
    </source>
</evidence>
<dbReference type="InterPro" id="IPR001505">
    <property type="entry name" value="Copper_CuA"/>
</dbReference>
<comment type="caution">
    <text evidence="20">The sequence shown here is derived from an EMBL/GenBank/DDBJ whole genome shotgun (WGS) entry which is preliminary data.</text>
</comment>
<dbReference type="Proteomes" id="UP000298213">
    <property type="component" value="Unassembled WGS sequence"/>
</dbReference>
<organism evidence="20 21">
    <name type="scientific">Sphingomonas parva</name>
    <dbReference type="NCBI Taxonomy" id="2555898"/>
    <lineage>
        <taxon>Bacteria</taxon>
        <taxon>Pseudomonadati</taxon>
        <taxon>Pseudomonadota</taxon>
        <taxon>Alphaproteobacteria</taxon>
        <taxon>Sphingomonadales</taxon>
        <taxon>Sphingomonadaceae</taxon>
        <taxon>Sphingomonas</taxon>
    </lineage>
</organism>
<proteinExistence type="inferred from homology"/>
<keyword evidence="6 17" id="KW-0812">Transmembrane</keyword>
<protein>
    <recommendedName>
        <fullName evidence="14">Cytochrome aa3 subunit 2</fullName>
    </recommendedName>
</protein>
<evidence type="ECO:0000256" key="2">
    <source>
        <dbReference type="ARBA" id="ARBA00007866"/>
    </source>
</evidence>
<dbReference type="InterPro" id="IPR036909">
    <property type="entry name" value="Cyt_c-like_dom_sf"/>
</dbReference>
<evidence type="ECO:0000256" key="15">
    <source>
        <dbReference type="ARBA" id="ARBA00047816"/>
    </source>
</evidence>
<evidence type="ECO:0000256" key="1">
    <source>
        <dbReference type="ARBA" id="ARBA00004141"/>
    </source>
</evidence>
<evidence type="ECO:0000256" key="8">
    <source>
        <dbReference type="ARBA" id="ARBA00022982"/>
    </source>
</evidence>
<keyword evidence="12 17" id="KW-0472">Membrane</keyword>
<gene>
    <name evidence="20" type="primary">coxB</name>
    <name evidence="20" type="ORF">E2493_07370</name>
</gene>
<dbReference type="GO" id="GO:0016020">
    <property type="term" value="C:membrane"/>
    <property type="evidence" value="ECO:0007669"/>
    <property type="project" value="UniProtKB-SubCell"/>
</dbReference>
<comment type="subcellular location">
    <subcellularLocation>
        <location evidence="1">Membrane</location>
        <topology evidence="1">Multi-pass membrane protein</topology>
    </subcellularLocation>
</comment>
<comment type="similarity">
    <text evidence="2">Belongs to the cytochrome c oxidase subunit 2 family.</text>
</comment>
<dbReference type="PROSITE" id="PS50857">
    <property type="entry name" value="COX2_CUA"/>
    <property type="match status" value="1"/>
</dbReference>
<dbReference type="PANTHER" id="PTHR22888">
    <property type="entry name" value="CYTOCHROME C OXIDASE, SUBUNIT II"/>
    <property type="match status" value="1"/>
</dbReference>
<feature type="transmembrane region" description="Helical" evidence="17">
    <location>
        <begin position="43"/>
        <end position="64"/>
    </location>
</feature>
<dbReference type="RefSeq" id="WP_135085272.1">
    <property type="nucleotide sequence ID" value="NZ_SPDV01000011.1"/>
</dbReference>
<dbReference type="GO" id="GO:0005507">
    <property type="term" value="F:copper ion binding"/>
    <property type="evidence" value="ECO:0007669"/>
    <property type="project" value="InterPro"/>
</dbReference>
<dbReference type="PROSITE" id="PS51257">
    <property type="entry name" value="PROKAR_LIPOPROTEIN"/>
    <property type="match status" value="1"/>
</dbReference>
<keyword evidence="20" id="KW-0560">Oxidoreductase</keyword>
<dbReference type="GO" id="GO:0004129">
    <property type="term" value="F:cytochrome-c oxidase activity"/>
    <property type="evidence" value="ECO:0007669"/>
    <property type="project" value="UniProtKB-EC"/>
</dbReference>
<evidence type="ECO:0000256" key="3">
    <source>
        <dbReference type="ARBA" id="ARBA00022448"/>
    </source>
</evidence>
<keyword evidence="7 16" id="KW-0479">Metal-binding</keyword>
<dbReference type="GO" id="GO:0042773">
    <property type="term" value="P:ATP synthesis coupled electron transport"/>
    <property type="evidence" value="ECO:0007669"/>
    <property type="project" value="TreeGrafter"/>
</dbReference>
<evidence type="ECO:0000256" key="4">
    <source>
        <dbReference type="ARBA" id="ARBA00022617"/>
    </source>
</evidence>
<keyword evidence="11" id="KW-0186">Copper</keyword>
<keyword evidence="5" id="KW-0679">Respiratory chain</keyword>
<dbReference type="EMBL" id="SPDV01000011">
    <property type="protein sequence ID" value="TFI58879.1"/>
    <property type="molecule type" value="Genomic_DNA"/>
</dbReference>
<keyword evidence="3" id="KW-0813">Transport</keyword>
<dbReference type="SUPFAM" id="SSF49503">
    <property type="entry name" value="Cupredoxins"/>
    <property type="match status" value="1"/>
</dbReference>
<feature type="transmembrane region" description="Helical" evidence="17">
    <location>
        <begin position="90"/>
        <end position="110"/>
    </location>
</feature>
<comment type="catalytic activity">
    <reaction evidence="15">
        <text>4 Fe(II)-[cytochrome c] + O2 + 8 H(+)(in) = 4 Fe(III)-[cytochrome c] + 2 H2O + 4 H(+)(out)</text>
        <dbReference type="Rhea" id="RHEA:11436"/>
        <dbReference type="Rhea" id="RHEA-COMP:10350"/>
        <dbReference type="Rhea" id="RHEA-COMP:14399"/>
        <dbReference type="ChEBI" id="CHEBI:15377"/>
        <dbReference type="ChEBI" id="CHEBI:15378"/>
        <dbReference type="ChEBI" id="CHEBI:15379"/>
        <dbReference type="ChEBI" id="CHEBI:29033"/>
        <dbReference type="ChEBI" id="CHEBI:29034"/>
        <dbReference type="EC" id="7.1.1.9"/>
    </reaction>
</comment>
<dbReference type="Pfam" id="PF00116">
    <property type="entry name" value="COX2"/>
    <property type="match status" value="1"/>
</dbReference>
<dbReference type="PROSITE" id="PS51007">
    <property type="entry name" value="CYTC"/>
    <property type="match status" value="1"/>
</dbReference>
<evidence type="ECO:0000256" key="13">
    <source>
        <dbReference type="ARBA" id="ARBA00024688"/>
    </source>
</evidence>
<evidence type="ECO:0000259" key="19">
    <source>
        <dbReference type="PROSITE" id="PS51007"/>
    </source>
</evidence>
<dbReference type="SUPFAM" id="SSF46626">
    <property type="entry name" value="Cytochrome c"/>
    <property type="match status" value="1"/>
</dbReference>
<dbReference type="GO" id="GO:0016491">
    <property type="term" value="F:oxidoreductase activity"/>
    <property type="evidence" value="ECO:0007669"/>
    <property type="project" value="UniProtKB-KW"/>
</dbReference>
<evidence type="ECO:0000313" key="20">
    <source>
        <dbReference type="EMBL" id="TFI58879.1"/>
    </source>
</evidence>
<dbReference type="AlphaFoldDB" id="A0A4Y8ZVY5"/>
<dbReference type="PROSITE" id="PS00078">
    <property type="entry name" value="COX2"/>
    <property type="match status" value="1"/>
</dbReference>
<dbReference type="InterPro" id="IPR014222">
    <property type="entry name" value="Cyt_c_oxidase_su2"/>
</dbReference>
<evidence type="ECO:0000256" key="17">
    <source>
        <dbReference type="SAM" id="Phobius"/>
    </source>
</evidence>
<dbReference type="InterPro" id="IPR045187">
    <property type="entry name" value="CcO_II"/>
</dbReference>
<dbReference type="NCBIfam" id="TIGR02866">
    <property type="entry name" value="CoxB"/>
    <property type="match status" value="1"/>
</dbReference>
<dbReference type="OrthoDB" id="9781261at2"/>
<evidence type="ECO:0000313" key="21">
    <source>
        <dbReference type="Proteomes" id="UP000298213"/>
    </source>
</evidence>
<dbReference type="InterPro" id="IPR009056">
    <property type="entry name" value="Cyt_c-like_dom"/>
</dbReference>
<dbReference type="Pfam" id="PF00034">
    <property type="entry name" value="Cytochrom_C"/>
    <property type="match status" value="1"/>
</dbReference>
<evidence type="ECO:0000256" key="6">
    <source>
        <dbReference type="ARBA" id="ARBA00022692"/>
    </source>
</evidence>
<keyword evidence="10 16" id="KW-0408">Iron</keyword>
<name>A0A4Y8ZVY5_9SPHN</name>
<keyword evidence="8" id="KW-0249">Electron transport</keyword>
<keyword evidence="4 16" id="KW-0349">Heme</keyword>
<dbReference type="InterPro" id="IPR008972">
    <property type="entry name" value="Cupredoxin"/>
</dbReference>
<feature type="domain" description="Cytochrome c" evidence="19">
    <location>
        <begin position="250"/>
        <end position="341"/>
    </location>
</feature>
<evidence type="ECO:0000256" key="7">
    <source>
        <dbReference type="ARBA" id="ARBA00022723"/>
    </source>
</evidence>
<keyword evidence="21" id="KW-1185">Reference proteome</keyword>
<dbReference type="CDD" id="cd04213">
    <property type="entry name" value="CuRO_CcO_Caa3_II"/>
    <property type="match status" value="1"/>
</dbReference>
<reference evidence="20 21" key="1">
    <citation type="submission" date="2019-03" db="EMBL/GenBank/DDBJ databases">
        <title>Genome sequence of Sphingomonas sp. 17J27-24.</title>
        <authorList>
            <person name="Kim M."/>
            <person name="Maeng S."/>
            <person name="Sathiyaraj S."/>
        </authorList>
    </citation>
    <scope>NUCLEOTIDE SEQUENCE [LARGE SCALE GENOMIC DNA]</scope>
    <source>
        <strain evidence="20 21">17J27-24</strain>
    </source>
</reference>
<comment type="function">
    <text evidence="13">Subunits I and II form the functional core of the enzyme complex. Electrons originating in cytochrome c are transferred via heme a and Cu(A) to the binuclear center formed by heme a3 and Cu(B).</text>
</comment>
<keyword evidence="9 17" id="KW-1133">Transmembrane helix</keyword>